<dbReference type="SMART" id="SM00841">
    <property type="entry name" value="Elong-fact-P_C"/>
    <property type="match status" value="1"/>
</dbReference>
<dbReference type="NCBIfam" id="TIGR00038">
    <property type="entry name" value="efp"/>
    <property type="match status" value="1"/>
</dbReference>
<dbReference type="CDD" id="cd05794">
    <property type="entry name" value="S1_EF-P_repeat_2"/>
    <property type="match status" value="1"/>
</dbReference>
<dbReference type="InterPro" id="IPR001059">
    <property type="entry name" value="Transl_elong_P/YeiP_cen"/>
</dbReference>
<sequence length="190" mass="21489">MTILGSLNDIKQGMTIIYNNEPHKVLVAHFVRMQMRKPVMQTKLRNIINGKVVEYNFKPGDKVEAGDVELKKVNFLYSAGQEYFFMDNESYEQFSFTREKLGEKIKFLKESSEVQLISFNEQPIGIELPPKMTFKVTAAPAGTKGDSAQGRVTKTAVIETGYPVAVPLFVKEGDIIRVNTETGEYVERVN</sequence>
<dbReference type="AlphaFoldDB" id="A0A1G1XVA5"/>
<dbReference type="InterPro" id="IPR020599">
    <property type="entry name" value="Transl_elong_fac_P/YeiP"/>
</dbReference>
<dbReference type="InterPro" id="IPR013185">
    <property type="entry name" value="Transl_elong_KOW-like"/>
</dbReference>
<comment type="subcellular location">
    <subcellularLocation>
        <location evidence="1 7">Cytoplasm</location>
    </subcellularLocation>
</comment>
<dbReference type="InterPro" id="IPR008991">
    <property type="entry name" value="Translation_prot_SH3-like_sf"/>
</dbReference>
<dbReference type="InterPro" id="IPR015365">
    <property type="entry name" value="Elong-fact-P_C"/>
</dbReference>
<dbReference type="SUPFAM" id="SSF50104">
    <property type="entry name" value="Translation proteins SH3-like domain"/>
    <property type="match status" value="1"/>
</dbReference>
<dbReference type="Pfam" id="PF01132">
    <property type="entry name" value="EFP"/>
    <property type="match status" value="1"/>
</dbReference>
<dbReference type="InterPro" id="IPR011768">
    <property type="entry name" value="Transl_elongation_fac_P"/>
</dbReference>
<dbReference type="SMART" id="SM01185">
    <property type="entry name" value="EFP"/>
    <property type="match status" value="1"/>
</dbReference>
<dbReference type="GO" id="GO:0005829">
    <property type="term" value="C:cytosol"/>
    <property type="evidence" value="ECO:0007669"/>
    <property type="project" value="UniProtKB-ARBA"/>
</dbReference>
<evidence type="ECO:0000256" key="3">
    <source>
        <dbReference type="ARBA" id="ARBA00009479"/>
    </source>
</evidence>
<evidence type="ECO:0000256" key="4">
    <source>
        <dbReference type="ARBA" id="ARBA00022490"/>
    </source>
</evidence>
<name>A0A1G1XVA5_9BACT</name>
<accession>A0A1G1XVA5</accession>
<dbReference type="GO" id="GO:0003746">
    <property type="term" value="F:translation elongation factor activity"/>
    <property type="evidence" value="ECO:0007669"/>
    <property type="project" value="UniProtKB-UniRule"/>
</dbReference>
<comment type="caution">
    <text evidence="12">The sequence shown here is derived from an EMBL/GenBank/DDBJ whole genome shotgun (WGS) entry which is preliminary data.</text>
</comment>
<evidence type="ECO:0000259" key="10">
    <source>
        <dbReference type="SMART" id="SM00841"/>
    </source>
</evidence>
<feature type="domain" description="Elongation factor P C-terminal" evidence="10">
    <location>
        <begin position="132"/>
        <end position="188"/>
    </location>
</feature>
<dbReference type="GO" id="GO:0043043">
    <property type="term" value="P:peptide biosynthetic process"/>
    <property type="evidence" value="ECO:0007669"/>
    <property type="project" value="InterPro"/>
</dbReference>
<dbReference type="UniPathway" id="UPA00345"/>
<comment type="similarity">
    <text evidence="3 7 9">Belongs to the elongation factor P family.</text>
</comment>
<feature type="domain" description="Translation elongation factor P/YeiP central" evidence="11">
    <location>
        <begin position="70"/>
        <end position="124"/>
    </location>
</feature>
<proteinExistence type="inferred from homology"/>
<dbReference type="CDD" id="cd04470">
    <property type="entry name" value="S1_EF-P_repeat_1"/>
    <property type="match status" value="1"/>
</dbReference>
<evidence type="ECO:0000259" key="11">
    <source>
        <dbReference type="SMART" id="SM01185"/>
    </source>
</evidence>
<evidence type="ECO:0000313" key="12">
    <source>
        <dbReference type="EMBL" id="OGY43921.1"/>
    </source>
</evidence>
<dbReference type="InterPro" id="IPR013852">
    <property type="entry name" value="Transl_elong_P/YeiP_CS"/>
</dbReference>
<dbReference type="Gene3D" id="2.30.30.30">
    <property type="match status" value="1"/>
</dbReference>
<dbReference type="SUPFAM" id="SSF50249">
    <property type="entry name" value="Nucleic acid-binding proteins"/>
    <property type="match status" value="2"/>
</dbReference>
<evidence type="ECO:0000256" key="7">
    <source>
        <dbReference type="HAMAP-Rule" id="MF_00141"/>
    </source>
</evidence>
<evidence type="ECO:0000256" key="6">
    <source>
        <dbReference type="ARBA" id="ARBA00022917"/>
    </source>
</evidence>
<evidence type="ECO:0000313" key="13">
    <source>
        <dbReference type="Proteomes" id="UP000178930"/>
    </source>
</evidence>
<dbReference type="Gene3D" id="2.40.50.140">
    <property type="entry name" value="Nucleic acid-binding proteins"/>
    <property type="match status" value="2"/>
</dbReference>
<dbReference type="PANTHER" id="PTHR30053">
    <property type="entry name" value="ELONGATION FACTOR P"/>
    <property type="match status" value="1"/>
</dbReference>
<comment type="pathway">
    <text evidence="2 7">Protein biosynthesis; polypeptide chain elongation.</text>
</comment>
<dbReference type="Pfam" id="PF09285">
    <property type="entry name" value="Elong-fact-P_C"/>
    <property type="match status" value="1"/>
</dbReference>
<dbReference type="NCBIfam" id="NF001810">
    <property type="entry name" value="PRK00529.1"/>
    <property type="match status" value="1"/>
</dbReference>
<dbReference type="InterPro" id="IPR014722">
    <property type="entry name" value="Rib_uL2_dom2"/>
</dbReference>
<evidence type="ECO:0000256" key="8">
    <source>
        <dbReference type="NCBIfam" id="TIGR00038"/>
    </source>
</evidence>
<comment type="function">
    <text evidence="7">Involved in peptide bond synthesis. Stimulates efficient translation and peptide-bond synthesis on native or reconstituted 70S ribosomes in vitro. Probably functions indirectly by altering the affinity of the ribosome for aminoacyl-tRNA, thus increasing their reactivity as acceptors for peptidyl transferase.</text>
</comment>
<dbReference type="HAMAP" id="MF_00141">
    <property type="entry name" value="EF_P"/>
    <property type="match status" value="1"/>
</dbReference>
<gene>
    <name evidence="7" type="primary">efp</name>
    <name evidence="12" type="ORF">A2729_01200</name>
</gene>
<dbReference type="InterPro" id="IPR012340">
    <property type="entry name" value="NA-bd_OB-fold"/>
</dbReference>
<keyword evidence="5 7" id="KW-0251">Elongation factor</keyword>
<dbReference type="PANTHER" id="PTHR30053:SF12">
    <property type="entry name" value="ELONGATION FACTOR P (EF-P) FAMILY PROTEIN"/>
    <property type="match status" value="1"/>
</dbReference>
<dbReference type="EMBL" id="MHIB01000027">
    <property type="protein sequence ID" value="OGY43921.1"/>
    <property type="molecule type" value="Genomic_DNA"/>
</dbReference>
<reference evidence="12 13" key="1">
    <citation type="journal article" date="2016" name="Nat. Commun.">
        <title>Thousands of microbial genomes shed light on interconnected biogeochemical processes in an aquifer system.</title>
        <authorList>
            <person name="Anantharaman K."/>
            <person name="Brown C.T."/>
            <person name="Hug L.A."/>
            <person name="Sharon I."/>
            <person name="Castelle C.J."/>
            <person name="Probst A.J."/>
            <person name="Thomas B.C."/>
            <person name="Singh A."/>
            <person name="Wilkins M.J."/>
            <person name="Karaoz U."/>
            <person name="Brodie E.L."/>
            <person name="Williams K.H."/>
            <person name="Hubbard S.S."/>
            <person name="Banfield J.F."/>
        </authorList>
    </citation>
    <scope>NUCLEOTIDE SEQUENCE [LARGE SCALE GENOMIC DNA]</scope>
</reference>
<dbReference type="PROSITE" id="PS01275">
    <property type="entry name" value="EFP"/>
    <property type="match status" value="1"/>
</dbReference>
<dbReference type="FunFam" id="2.40.50.140:FF:000009">
    <property type="entry name" value="Elongation factor P"/>
    <property type="match status" value="1"/>
</dbReference>
<evidence type="ECO:0000256" key="1">
    <source>
        <dbReference type="ARBA" id="ARBA00004496"/>
    </source>
</evidence>
<evidence type="ECO:0000256" key="2">
    <source>
        <dbReference type="ARBA" id="ARBA00004815"/>
    </source>
</evidence>
<dbReference type="STRING" id="1797532.A2729_01200"/>
<protein>
    <recommendedName>
        <fullName evidence="7 8">Elongation factor P</fullName>
        <shortName evidence="7">EF-P</shortName>
    </recommendedName>
</protein>
<evidence type="ECO:0000256" key="5">
    <source>
        <dbReference type="ARBA" id="ARBA00022768"/>
    </source>
</evidence>
<organism evidence="12 13">
    <name type="scientific">Candidatus Buchananbacteria bacterium RIFCSPHIGHO2_01_FULL_39_14</name>
    <dbReference type="NCBI Taxonomy" id="1797532"/>
    <lineage>
        <taxon>Bacteria</taxon>
        <taxon>Candidatus Buchananiibacteriota</taxon>
    </lineage>
</organism>
<dbReference type="PIRSF" id="PIRSF005901">
    <property type="entry name" value="EF-P"/>
    <property type="match status" value="1"/>
</dbReference>
<evidence type="ECO:0000256" key="9">
    <source>
        <dbReference type="RuleBase" id="RU004389"/>
    </source>
</evidence>
<keyword evidence="4 7" id="KW-0963">Cytoplasm</keyword>
<dbReference type="FunFam" id="2.40.50.140:FF:000004">
    <property type="entry name" value="Elongation factor P"/>
    <property type="match status" value="1"/>
</dbReference>
<keyword evidence="6 7" id="KW-0648">Protein biosynthesis</keyword>
<dbReference type="Proteomes" id="UP000178930">
    <property type="component" value="Unassembled WGS sequence"/>
</dbReference>
<dbReference type="Pfam" id="PF08207">
    <property type="entry name" value="EFP_N"/>
    <property type="match status" value="1"/>
</dbReference>